<evidence type="ECO:0000259" key="1">
    <source>
        <dbReference type="Pfam" id="PF04784"/>
    </source>
</evidence>
<gene>
    <name evidence="2" type="ORF">SAMN05421824_2973</name>
</gene>
<dbReference type="OrthoDB" id="526867at2"/>
<protein>
    <recommendedName>
        <fullName evidence="1">DUF547 domain-containing protein</fullName>
    </recommendedName>
</protein>
<evidence type="ECO:0000313" key="3">
    <source>
        <dbReference type="Proteomes" id="UP000198999"/>
    </source>
</evidence>
<dbReference type="InterPro" id="IPR006869">
    <property type="entry name" value="DUF547"/>
</dbReference>
<dbReference type="PANTHER" id="PTHR46361">
    <property type="entry name" value="ELECTRON CARRIER/ PROTEIN DISULFIDE OXIDOREDUCTASE"/>
    <property type="match status" value="1"/>
</dbReference>
<dbReference type="Pfam" id="PF04784">
    <property type="entry name" value="DUF547"/>
    <property type="match status" value="1"/>
</dbReference>
<dbReference type="STRING" id="419940.SAMN05421824_2973"/>
<sequence length="295" mass="34366">MKYVGLILIICFTVSCSSSKKVSTVTKASAIEPTLNVSQTDSVKTTTSKVIKISDSLYVPDTEEEIIIIEKPIIKNEVNAPKAFNHKTFNDLLETHVSEAGNVNYTGFKDSYKLLRSYIEQMGENLPNDSWSKEEKLAYWINAYNAMTIDLILRHYLVKSIKNIKNPWQQRYWKLGEKWYNLDEIEHDILRKMNEPRIHFAIVCASYSCPKLQNKAFSSSNLEAQLIKATKEFLKDRERNSISKDELELSKIFQWFAKDFKQNGSLIDFLNRYSDVKISKNAKKRFKDYNWDLNE</sequence>
<organism evidence="2 3">
    <name type="scientific">Hyunsoonleella jejuensis</name>
    <dbReference type="NCBI Taxonomy" id="419940"/>
    <lineage>
        <taxon>Bacteria</taxon>
        <taxon>Pseudomonadati</taxon>
        <taxon>Bacteroidota</taxon>
        <taxon>Flavobacteriia</taxon>
        <taxon>Flavobacteriales</taxon>
        <taxon>Flavobacteriaceae</taxon>
    </lineage>
</organism>
<feature type="domain" description="DUF547" evidence="1">
    <location>
        <begin position="129"/>
        <end position="234"/>
    </location>
</feature>
<dbReference type="EMBL" id="FOFN01000005">
    <property type="protein sequence ID" value="SER07355.1"/>
    <property type="molecule type" value="Genomic_DNA"/>
</dbReference>
<evidence type="ECO:0000313" key="2">
    <source>
        <dbReference type="EMBL" id="SER07355.1"/>
    </source>
</evidence>
<dbReference type="Proteomes" id="UP000198999">
    <property type="component" value="Unassembled WGS sequence"/>
</dbReference>
<dbReference type="AlphaFoldDB" id="A0A1H9L862"/>
<proteinExistence type="predicted"/>
<dbReference type="PROSITE" id="PS51257">
    <property type="entry name" value="PROKAR_LIPOPROTEIN"/>
    <property type="match status" value="1"/>
</dbReference>
<accession>A0A1H9L862</accession>
<keyword evidence="3" id="KW-1185">Reference proteome</keyword>
<name>A0A1H9L862_9FLAO</name>
<reference evidence="2 3" key="1">
    <citation type="submission" date="2016-10" db="EMBL/GenBank/DDBJ databases">
        <authorList>
            <person name="de Groot N.N."/>
        </authorList>
    </citation>
    <scope>NUCLEOTIDE SEQUENCE [LARGE SCALE GENOMIC DNA]</scope>
    <source>
        <strain evidence="2 3">DSM 21035</strain>
    </source>
</reference>
<dbReference type="PANTHER" id="PTHR46361:SF3">
    <property type="entry name" value="ELECTRON CARRIER_ PROTEIN DISULFIDE OXIDOREDUCTASE"/>
    <property type="match status" value="1"/>
</dbReference>